<gene>
    <name evidence="2" type="primary">LOC106173519</name>
</gene>
<name>A0A2R2MN87_LINAN</name>
<dbReference type="SUPFAM" id="SSF53850">
    <property type="entry name" value="Periplasmic binding protein-like II"/>
    <property type="match status" value="1"/>
</dbReference>
<dbReference type="AlphaFoldDB" id="A0A2R2MN87"/>
<protein>
    <submittedName>
        <fullName evidence="2">Uncharacterized protein LOC106173519</fullName>
    </submittedName>
</protein>
<dbReference type="PANTHER" id="PTHR35936">
    <property type="entry name" value="MEMBRANE-BOUND LYTIC MUREIN TRANSGLYCOSYLASE F"/>
    <property type="match status" value="1"/>
</dbReference>
<dbReference type="GeneID" id="106173519"/>
<dbReference type="InParanoid" id="A0A2R2MN87"/>
<organism evidence="1 2">
    <name type="scientific">Lingula anatina</name>
    <name type="common">Brachiopod</name>
    <name type="synonym">Lingula unguis</name>
    <dbReference type="NCBI Taxonomy" id="7574"/>
    <lineage>
        <taxon>Eukaryota</taxon>
        <taxon>Metazoa</taxon>
        <taxon>Spiralia</taxon>
        <taxon>Lophotrochozoa</taxon>
        <taxon>Brachiopoda</taxon>
        <taxon>Linguliformea</taxon>
        <taxon>Lingulata</taxon>
        <taxon>Lingulida</taxon>
        <taxon>Linguloidea</taxon>
        <taxon>Lingulidae</taxon>
        <taxon>Lingula</taxon>
    </lineage>
</organism>
<dbReference type="Proteomes" id="UP000085678">
    <property type="component" value="Unplaced"/>
</dbReference>
<dbReference type="PANTHER" id="PTHR35936:SF19">
    <property type="entry name" value="AMINO-ACID-BINDING PROTEIN YXEM-RELATED"/>
    <property type="match status" value="1"/>
</dbReference>
<dbReference type="KEGG" id="lak:106173519"/>
<dbReference type="Gene3D" id="3.40.190.10">
    <property type="entry name" value="Periplasmic binding protein-like II"/>
    <property type="match status" value="2"/>
</dbReference>
<accession>A0A2R2MN87</accession>
<keyword evidence="1" id="KW-1185">Reference proteome</keyword>
<proteinExistence type="predicted"/>
<sequence>MDCRIVWDKYSNCWDSTPGQPSHGGQGLLGQWYDACSGWYTTIDRIQVFSFALPFLKAPMSNFFVLKGQGSSFSSRNMAGKKIGFVDGWASDEKCLNRWTDVVGQDTMQVVHGPTPTDLVAKLQNGEIAAIFATISDMEPHTGATNPVVERVPSASFSCMIAGSAMMTRKDSDFNSKWNVGFNKLVSSGKFKKLCAAGQQTHGSRGNVDCVDG</sequence>
<evidence type="ECO:0000313" key="2">
    <source>
        <dbReference type="RefSeq" id="XP_023931670.1"/>
    </source>
</evidence>
<dbReference type="OrthoDB" id="5984008at2759"/>
<dbReference type="RefSeq" id="XP_023931670.1">
    <property type="nucleotide sequence ID" value="XM_024075902.1"/>
</dbReference>
<evidence type="ECO:0000313" key="1">
    <source>
        <dbReference type="Proteomes" id="UP000085678"/>
    </source>
</evidence>
<reference evidence="2" key="1">
    <citation type="submission" date="2025-08" db="UniProtKB">
        <authorList>
            <consortium name="RefSeq"/>
        </authorList>
    </citation>
    <scope>IDENTIFICATION</scope>
    <source>
        <tissue evidence="2">Gonads</tissue>
    </source>
</reference>